<reference evidence="1" key="2">
    <citation type="submission" date="2013-04" db="UniProtKB">
        <authorList>
            <consortium name="EnsemblPlants"/>
        </authorList>
    </citation>
    <scope>IDENTIFICATION</scope>
</reference>
<dbReference type="Proteomes" id="UP000006038">
    <property type="component" value="Chromosome 3"/>
</dbReference>
<dbReference type="HOGENOM" id="CLU_1484203_0_0_1"/>
<reference evidence="1" key="1">
    <citation type="journal article" date="2013" name="Nat. Commun.">
        <title>Whole-genome sequencing of Oryza brachyantha reveals mechanisms underlying Oryza genome evolution.</title>
        <authorList>
            <person name="Chen J."/>
            <person name="Huang Q."/>
            <person name="Gao D."/>
            <person name="Wang J."/>
            <person name="Lang Y."/>
            <person name="Liu T."/>
            <person name="Li B."/>
            <person name="Bai Z."/>
            <person name="Luis Goicoechea J."/>
            <person name="Liang C."/>
            <person name="Chen C."/>
            <person name="Zhang W."/>
            <person name="Sun S."/>
            <person name="Liao Y."/>
            <person name="Zhang X."/>
            <person name="Yang L."/>
            <person name="Song C."/>
            <person name="Wang M."/>
            <person name="Shi J."/>
            <person name="Liu G."/>
            <person name="Liu J."/>
            <person name="Zhou H."/>
            <person name="Zhou W."/>
            <person name="Yu Q."/>
            <person name="An N."/>
            <person name="Chen Y."/>
            <person name="Cai Q."/>
            <person name="Wang B."/>
            <person name="Liu B."/>
            <person name="Min J."/>
            <person name="Huang Y."/>
            <person name="Wu H."/>
            <person name="Li Z."/>
            <person name="Zhang Y."/>
            <person name="Yin Y."/>
            <person name="Song W."/>
            <person name="Jiang J."/>
            <person name="Jackson S.A."/>
            <person name="Wing R.A."/>
            <person name="Wang J."/>
            <person name="Chen M."/>
        </authorList>
    </citation>
    <scope>NUCLEOTIDE SEQUENCE [LARGE SCALE GENOMIC DNA]</scope>
    <source>
        <strain evidence="1">cv. IRGC 101232</strain>
    </source>
</reference>
<accession>J3LSV3</accession>
<keyword evidence="2" id="KW-1185">Reference proteome</keyword>
<dbReference type="AlphaFoldDB" id="J3LSV3"/>
<dbReference type="Gramene" id="OB03G41290.1">
    <property type="protein sequence ID" value="OB03G41290.1"/>
    <property type="gene ID" value="OB03G41290"/>
</dbReference>
<organism evidence="1">
    <name type="scientific">Oryza brachyantha</name>
    <name type="common">malo sina</name>
    <dbReference type="NCBI Taxonomy" id="4533"/>
    <lineage>
        <taxon>Eukaryota</taxon>
        <taxon>Viridiplantae</taxon>
        <taxon>Streptophyta</taxon>
        <taxon>Embryophyta</taxon>
        <taxon>Tracheophyta</taxon>
        <taxon>Spermatophyta</taxon>
        <taxon>Magnoliopsida</taxon>
        <taxon>Liliopsida</taxon>
        <taxon>Poales</taxon>
        <taxon>Poaceae</taxon>
        <taxon>BOP clade</taxon>
        <taxon>Oryzoideae</taxon>
        <taxon>Oryzeae</taxon>
        <taxon>Oryzinae</taxon>
        <taxon>Oryza</taxon>
    </lineage>
</organism>
<name>J3LSV3_ORYBR</name>
<evidence type="ECO:0000313" key="2">
    <source>
        <dbReference type="Proteomes" id="UP000006038"/>
    </source>
</evidence>
<dbReference type="EnsemblPlants" id="OB03G41290.1">
    <property type="protein sequence ID" value="OB03G41290.1"/>
    <property type="gene ID" value="OB03G41290"/>
</dbReference>
<sequence>MAGRIEDTRIFLILPSHLLVSHFTYRSFPLVLEEDGAGGGAGKYVGGIENKGGVMWRAARKGAADAASRKETVTAMAGARNATAALAVAVGKGTTAVEEERKRSSTIAAGDESTTDCCMDAGFPYFSGSQSSTGSQHYLAGSAMDSPMASWIHTHASDLRTWCCLVDAVYKHAVGCDISVDS</sequence>
<protein>
    <submittedName>
        <fullName evidence="1">Uncharacterized protein</fullName>
    </submittedName>
</protein>
<proteinExistence type="predicted"/>
<evidence type="ECO:0000313" key="1">
    <source>
        <dbReference type="EnsemblPlants" id="OB03G41290.1"/>
    </source>
</evidence>